<organism evidence="1 2">
    <name type="scientific">Variovorax paradoxus</name>
    <dbReference type="NCBI Taxonomy" id="34073"/>
    <lineage>
        <taxon>Bacteria</taxon>
        <taxon>Pseudomonadati</taxon>
        <taxon>Pseudomonadota</taxon>
        <taxon>Betaproteobacteria</taxon>
        <taxon>Burkholderiales</taxon>
        <taxon>Comamonadaceae</taxon>
        <taxon>Variovorax</taxon>
    </lineage>
</organism>
<dbReference type="EMBL" id="QFPP01000220">
    <property type="protein sequence ID" value="PZQ72465.1"/>
    <property type="molecule type" value="Genomic_DNA"/>
</dbReference>
<proteinExistence type="predicted"/>
<reference evidence="1 2" key="1">
    <citation type="submission" date="2017-08" db="EMBL/GenBank/DDBJ databases">
        <title>Infants hospitalized years apart are colonized by the same room-sourced microbial strains.</title>
        <authorList>
            <person name="Brooks B."/>
            <person name="Olm M.R."/>
            <person name="Firek B.A."/>
            <person name="Baker R."/>
            <person name="Thomas B.C."/>
            <person name="Morowitz M.J."/>
            <person name="Banfield J.F."/>
        </authorList>
    </citation>
    <scope>NUCLEOTIDE SEQUENCE [LARGE SCALE GENOMIC DNA]</scope>
    <source>
        <strain evidence="1">S2_005_003_R2_41</strain>
    </source>
</reference>
<protein>
    <recommendedName>
        <fullName evidence="3">Acyl-CoA dehydrogenase</fullName>
    </recommendedName>
</protein>
<name>A0A2W5QCG4_VARPD</name>
<gene>
    <name evidence="1" type="ORF">DI563_16490</name>
</gene>
<accession>A0A2W5QCG4</accession>
<comment type="caution">
    <text evidence="1">The sequence shown here is derived from an EMBL/GenBank/DDBJ whole genome shotgun (WGS) entry which is preliminary data.</text>
</comment>
<evidence type="ECO:0000313" key="1">
    <source>
        <dbReference type="EMBL" id="PZQ72465.1"/>
    </source>
</evidence>
<evidence type="ECO:0008006" key="3">
    <source>
        <dbReference type="Google" id="ProtNLM"/>
    </source>
</evidence>
<evidence type="ECO:0000313" key="2">
    <source>
        <dbReference type="Proteomes" id="UP000249135"/>
    </source>
</evidence>
<sequence length="129" mass="13923">MSPRFADSHKLDAALEQLDRFLGTAAQRGGVPFYGPTLLSSMTEMDQARAAQAERAAYEAAPEETAIHFCITAAIALIEVSQALMAQPAQASPAERELQWKTLHTYTKTAGRSAYRAASILADRKSAPV</sequence>
<dbReference type="AlphaFoldDB" id="A0A2W5QCG4"/>
<dbReference type="Proteomes" id="UP000249135">
    <property type="component" value="Unassembled WGS sequence"/>
</dbReference>